<evidence type="ECO:0000313" key="2">
    <source>
        <dbReference type="EMBL" id="CAE0549147.1"/>
    </source>
</evidence>
<protein>
    <submittedName>
        <fullName evidence="2">Uncharacterized protein</fullName>
    </submittedName>
</protein>
<name>A0A7S3SC11_EMIHU</name>
<evidence type="ECO:0000256" key="1">
    <source>
        <dbReference type="SAM" id="SignalP"/>
    </source>
</evidence>
<feature type="signal peptide" evidence="1">
    <location>
        <begin position="1"/>
        <end position="15"/>
    </location>
</feature>
<dbReference type="AlphaFoldDB" id="A0A7S3SC11"/>
<feature type="chain" id="PRO_5030554870" evidence="1">
    <location>
        <begin position="16"/>
        <end position="152"/>
    </location>
</feature>
<organism evidence="2">
    <name type="scientific">Emiliania huxleyi</name>
    <name type="common">Coccolithophore</name>
    <name type="synonym">Pontosphaera huxleyi</name>
    <dbReference type="NCBI Taxonomy" id="2903"/>
    <lineage>
        <taxon>Eukaryota</taxon>
        <taxon>Haptista</taxon>
        <taxon>Haptophyta</taxon>
        <taxon>Prymnesiophyceae</taxon>
        <taxon>Isochrysidales</taxon>
        <taxon>Noelaerhabdaceae</taxon>
        <taxon>Emiliania</taxon>
    </lineage>
</organism>
<dbReference type="EMBL" id="HBIR01022599">
    <property type="protein sequence ID" value="CAE0549147.1"/>
    <property type="molecule type" value="Transcribed_RNA"/>
</dbReference>
<sequence length="152" mass="16559">MMVWPLLLLCGGSHAFGSISPSVDKVIYIIRHGEKIARNSGSLQRPEAVQCLSEKGWGRSYNLKSVFGYTFSFNGCMPGDSCSQNLPPLRTPDALFSANYADGPIDCKDEQGRYRTEQTIAALANSGPTSLNLPINNRLGFMPQLCGGADRR</sequence>
<reference evidence="2" key="1">
    <citation type="submission" date="2021-01" db="EMBL/GenBank/DDBJ databases">
        <authorList>
            <person name="Corre E."/>
            <person name="Pelletier E."/>
            <person name="Niang G."/>
            <person name="Scheremetjew M."/>
            <person name="Finn R."/>
            <person name="Kale V."/>
            <person name="Holt S."/>
            <person name="Cochrane G."/>
            <person name="Meng A."/>
            <person name="Brown T."/>
            <person name="Cohen L."/>
        </authorList>
    </citation>
    <scope>NUCLEOTIDE SEQUENCE</scope>
    <source>
        <strain evidence="2">379</strain>
    </source>
</reference>
<keyword evidence="1" id="KW-0732">Signal</keyword>
<accession>A0A7S3SC11</accession>
<gene>
    <name evidence="2" type="ORF">EHUX00137_LOCUS17277</name>
</gene>
<proteinExistence type="predicted"/>